<organism evidence="1">
    <name type="scientific">marine metagenome</name>
    <dbReference type="NCBI Taxonomy" id="408172"/>
    <lineage>
        <taxon>unclassified sequences</taxon>
        <taxon>metagenomes</taxon>
        <taxon>ecological metagenomes</taxon>
    </lineage>
</organism>
<feature type="non-terminal residue" evidence="1">
    <location>
        <position position="1"/>
    </location>
</feature>
<sequence>IVVVCVDTKKSRREIAKARLKNEAYVIECGNEKTTGQVILGQYKGELPFPYDDNPELMKGRDDNEPGCVDQYYRQDLFINCMTSVHALHLVWTLLRKAEIEVRGAFFDISKAITNPIK</sequence>
<gene>
    <name evidence="1" type="ORF">METZ01_LOCUS473953</name>
</gene>
<protein>
    <submittedName>
        <fullName evidence="1">Uncharacterized protein</fullName>
    </submittedName>
</protein>
<reference evidence="1" key="1">
    <citation type="submission" date="2018-05" db="EMBL/GenBank/DDBJ databases">
        <authorList>
            <person name="Lanie J.A."/>
            <person name="Ng W.-L."/>
            <person name="Kazmierczak K.M."/>
            <person name="Andrzejewski T.M."/>
            <person name="Davidsen T.M."/>
            <person name="Wayne K.J."/>
            <person name="Tettelin H."/>
            <person name="Glass J.I."/>
            <person name="Rusch D."/>
            <person name="Podicherti R."/>
            <person name="Tsui H.-C.T."/>
            <person name="Winkler M.E."/>
        </authorList>
    </citation>
    <scope>NUCLEOTIDE SEQUENCE</scope>
</reference>
<name>A0A383BMJ7_9ZZZZ</name>
<dbReference type="EMBL" id="UINC01201657">
    <property type="protein sequence ID" value="SVE21099.1"/>
    <property type="molecule type" value="Genomic_DNA"/>
</dbReference>
<dbReference type="Gene3D" id="3.40.50.720">
    <property type="entry name" value="NAD(P)-binding Rossmann-like Domain"/>
    <property type="match status" value="1"/>
</dbReference>
<accession>A0A383BMJ7</accession>
<dbReference type="AlphaFoldDB" id="A0A383BMJ7"/>
<evidence type="ECO:0000313" key="1">
    <source>
        <dbReference type="EMBL" id="SVE21099.1"/>
    </source>
</evidence>
<proteinExistence type="predicted"/>